<dbReference type="InterPro" id="IPR034151">
    <property type="entry name" value="TOPRIM_DnaG_bac"/>
</dbReference>
<name>A0A2M6WMR5_9BACT</name>
<keyword evidence="8 12" id="KW-0862">Zinc</keyword>
<dbReference type="EC" id="2.7.7.101" evidence="12"/>
<dbReference type="AlphaFoldDB" id="A0A2M6WMR5"/>
<dbReference type="GO" id="GO:0003899">
    <property type="term" value="F:DNA-directed RNA polymerase activity"/>
    <property type="evidence" value="ECO:0007669"/>
    <property type="project" value="UniProtKB-UniRule"/>
</dbReference>
<dbReference type="SMART" id="SM00493">
    <property type="entry name" value="TOPRIM"/>
    <property type="match status" value="1"/>
</dbReference>
<comment type="function">
    <text evidence="12 13">RNA polymerase that catalyzes the synthesis of short RNA molecules used as primers for DNA polymerase during DNA replication.</text>
</comment>
<dbReference type="InterPro" id="IPR036977">
    <property type="entry name" value="DNA_primase_Znf_CHC2"/>
</dbReference>
<dbReference type="InterPro" id="IPR006171">
    <property type="entry name" value="TOPRIM_dom"/>
</dbReference>
<dbReference type="Gene3D" id="3.90.980.10">
    <property type="entry name" value="DNA primase, catalytic core, N-terminal domain"/>
    <property type="match status" value="1"/>
</dbReference>
<evidence type="ECO:0000256" key="11">
    <source>
        <dbReference type="ARBA" id="ARBA00023163"/>
    </source>
</evidence>
<accession>A0A2M6WMR5</accession>
<evidence type="ECO:0000256" key="3">
    <source>
        <dbReference type="ARBA" id="ARBA00022679"/>
    </source>
</evidence>
<evidence type="ECO:0000259" key="15">
    <source>
        <dbReference type="PROSITE" id="PS50880"/>
    </source>
</evidence>
<comment type="cofactor">
    <cofactor evidence="12 13 14">
        <name>Zn(2+)</name>
        <dbReference type="ChEBI" id="CHEBI:29105"/>
    </cofactor>
    <text evidence="12 13 14">Binds 1 zinc ion per monomer.</text>
</comment>
<dbReference type="PIRSF" id="PIRSF002811">
    <property type="entry name" value="DnaG"/>
    <property type="match status" value="1"/>
</dbReference>
<proteinExistence type="inferred from homology"/>
<evidence type="ECO:0000256" key="9">
    <source>
        <dbReference type="ARBA" id="ARBA00022842"/>
    </source>
</evidence>
<evidence type="ECO:0000313" key="17">
    <source>
        <dbReference type="Proteomes" id="UP000229335"/>
    </source>
</evidence>
<dbReference type="EMBL" id="PFAS01000009">
    <property type="protein sequence ID" value="PIT94090.1"/>
    <property type="molecule type" value="Genomic_DNA"/>
</dbReference>
<keyword evidence="5 12" id="KW-0235">DNA replication</keyword>
<dbReference type="SMART" id="SM00400">
    <property type="entry name" value="ZnF_CHCC"/>
    <property type="match status" value="1"/>
</dbReference>
<evidence type="ECO:0000256" key="14">
    <source>
        <dbReference type="PIRSR" id="PIRSR002811-1"/>
    </source>
</evidence>
<dbReference type="InterPro" id="IPR037068">
    <property type="entry name" value="DNA_primase_core_N_sf"/>
</dbReference>
<organism evidence="16 17">
    <name type="scientific">Candidatus Falkowbacteria bacterium CG10_big_fil_rev_8_21_14_0_10_43_11</name>
    <dbReference type="NCBI Taxonomy" id="1974568"/>
    <lineage>
        <taxon>Bacteria</taxon>
        <taxon>Candidatus Falkowiibacteriota</taxon>
    </lineage>
</organism>
<dbReference type="SUPFAM" id="SSF56731">
    <property type="entry name" value="DNA primase core"/>
    <property type="match status" value="1"/>
</dbReference>
<dbReference type="Pfam" id="PF01807">
    <property type="entry name" value="Zn_ribbon_DnaG"/>
    <property type="match status" value="1"/>
</dbReference>
<evidence type="ECO:0000256" key="6">
    <source>
        <dbReference type="ARBA" id="ARBA00022723"/>
    </source>
</evidence>
<protein>
    <recommendedName>
        <fullName evidence="12 13">DNA primase</fullName>
        <ecNumber evidence="12">2.7.7.101</ecNumber>
    </recommendedName>
</protein>
<dbReference type="Proteomes" id="UP000229335">
    <property type="component" value="Unassembled WGS sequence"/>
</dbReference>
<dbReference type="Pfam" id="PF10410">
    <property type="entry name" value="DnaB_bind"/>
    <property type="match status" value="1"/>
</dbReference>
<comment type="catalytic activity">
    <reaction evidence="12">
        <text>ssDNA + n NTP = ssDNA/pppN(pN)n-1 hybrid + (n-1) diphosphate.</text>
        <dbReference type="EC" id="2.7.7.101"/>
    </reaction>
</comment>
<dbReference type="InterPro" id="IPR013264">
    <property type="entry name" value="DNAG_N"/>
</dbReference>
<feature type="zinc finger region" description="CHC2-type" evidence="12 14">
    <location>
        <begin position="35"/>
        <end position="59"/>
    </location>
</feature>
<keyword evidence="10 12" id="KW-0238">DNA-binding</keyword>
<evidence type="ECO:0000256" key="10">
    <source>
        <dbReference type="ARBA" id="ARBA00023125"/>
    </source>
</evidence>
<dbReference type="InterPro" id="IPR050219">
    <property type="entry name" value="DnaG_primase"/>
</dbReference>
<dbReference type="InterPro" id="IPR006295">
    <property type="entry name" value="DNA_primase_DnaG"/>
</dbReference>
<evidence type="ECO:0000313" key="16">
    <source>
        <dbReference type="EMBL" id="PIT94090.1"/>
    </source>
</evidence>
<keyword evidence="11 12" id="KW-0804">Transcription</keyword>
<dbReference type="CDD" id="cd03364">
    <property type="entry name" value="TOPRIM_DnaG_primases"/>
    <property type="match status" value="1"/>
</dbReference>
<dbReference type="GO" id="GO:0008270">
    <property type="term" value="F:zinc ion binding"/>
    <property type="evidence" value="ECO:0007669"/>
    <property type="project" value="UniProtKB-UniRule"/>
</dbReference>
<dbReference type="InterPro" id="IPR002694">
    <property type="entry name" value="Znf_CHC2"/>
</dbReference>
<comment type="domain">
    <text evidence="12">Contains an N-terminal zinc-binding domain, a central core domain that contains the primase activity, and a C-terminal DnaB-binding domain.</text>
</comment>
<evidence type="ECO:0000256" key="4">
    <source>
        <dbReference type="ARBA" id="ARBA00022695"/>
    </source>
</evidence>
<keyword evidence="1 12" id="KW-0240">DNA-directed RNA polymerase</keyword>
<keyword evidence="2 12" id="KW-0639">Primosome</keyword>
<evidence type="ECO:0000256" key="12">
    <source>
        <dbReference type="HAMAP-Rule" id="MF_00974"/>
    </source>
</evidence>
<dbReference type="InterPro" id="IPR019475">
    <property type="entry name" value="DNA_primase_DnaB-bd"/>
</dbReference>
<comment type="caution">
    <text evidence="16">The sequence shown here is derived from an EMBL/GenBank/DDBJ whole genome shotgun (WGS) entry which is preliminary data.</text>
</comment>
<evidence type="ECO:0000256" key="13">
    <source>
        <dbReference type="PIRNR" id="PIRNR002811"/>
    </source>
</evidence>
<dbReference type="SUPFAM" id="SSF57783">
    <property type="entry name" value="Zinc beta-ribbon"/>
    <property type="match status" value="1"/>
</dbReference>
<reference evidence="17" key="1">
    <citation type="submission" date="2017-09" db="EMBL/GenBank/DDBJ databases">
        <title>Depth-based differentiation of microbial function through sediment-hosted aquifers and enrichment of novel symbionts in the deep terrestrial subsurface.</title>
        <authorList>
            <person name="Probst A.J."/>
            <person name="Ladd B."/>
            <person name="Jarett J.K."/>
            <person name="Geller-Mcgrath D.E."/>
            <person name="Sieber C.M.K."/>
            <person name="Emerson J.B."/>
            <person name="Anantharaman K."/>
            <person name="Thomas B.C."/>
            <person name="Malmstrom R."/>
            <person name="Stieglmeier M."/>
            <person name="Klingl A."/>
            <person name="Woyke T."/>
            <person name="Ryan C.M."/>
            <person name="Banfield J.F."/>
        </authorList>
    </citation>
    <scope>NUCLEOTIDE SEQUENCE [LARGE SCALE GENOMIC DNA]</scope>
</reference>
<dbReference type="GO" id="GO:0003677">
    <property type="term" value="F:DNA binding"/>
    <property type="evidence" value="ECO:0007669"/>
    <property type="project" value="UniProtKB-KW"/>
</dbReference>
<dbReference type="PROSITE" id="PS50880">
    <property type="entry name" value="TOPRIM"/>
    <property type="match status" value="1"/>
</dbReference>
<dbReference type="GO" id="GO:0005737">
    <property type="term" value="C:cytoplasm"/>
    <property type="evidence" value="ECO:0007669"/>
    <property type="project" value="TreeGrafter"/>
</dbReference>
<sequence>MPSQIEEIKQRLDLVDLIKEYIQLKPAGLNFKARCPFHNEKTPSFMVSPEKQIWHCFGCGSGGDHFEFIKKLEGIEFVEALRILADKAGVKLDYHNPEVHSRRTKLLDLCDAAASFWQQKLKTDKEAELVRKYLAGRGVADQTIDDFILGYSPDSWDETIKHLQNKGYSLLEIGQAGLSVIGKQGKPFDRFRGRLIFPIRNVHGQTVGFGARKMKEDDQGGKYVNSPQTEFYNKSDILYNLDQAKAEIKRLDYVILVEGYMDVLACHQAGTKNVVAVSGTSLTQGQINILKRYTENVMIAFDADVAGTLANLRGIDLAWRAGLNVKVIHLPAGQDPDDLIRQDKDQWRELVLKSENFMDYIFAVTLAGLDLTRVDHKKKAAQQLLKVISQLGDEVETAHFVQKLAGDLAIAEEPLRSKLMEIKSKNTGSQSTGPAGQAAPLTKTINHEEVLGERLLVLLFKFPGQIGVISQKIDPEFLGQPWLEEVYKKLIIYYNKNQSFDFKTFISEFPKERENFLNKLALLAEADELADDPVVLKQEFGLLVLRIKQNHRDKKTKILIQQIAQAEREHNHEKMNQLSQDYSQLISQSIE</sequence>
<feature type="domain" description="Toprim" evidence="15">
    <location>
        <begin position="252"/>
        <end position="335"/>
    </location>
</feature>
<evidence type="ECO:0000256" key="7">
    <source>
        <dbReference type="ARBA" id="ARBA00022771"/>
    </source>
</evidence>
<dbReference type="HAMAP" id="MF_00974">
    <property type="entry name" value="DNA_primase_DnaG"/>
    <property type="match status" value="1"/>
</dbReference>
<dbReference type="Gene3D" id="3.40.1360.10">
    <property type="match status" value="1"/>
</dbReference>
<dbReference type="PANTHER" id="PTHR30313:SF2">
    <property type="entry name" value="DNA PRIMASE"/>
    <property type="match status" value="1"/>
</dbReference>
<evidence type="ECO:0000256" key="1">
    <source>
        <dbReference type="ARBA" id="ARBA00022478"/>
    </source>
</evidence>
<comment type="similarity">
    <text evidence="12 13">Belongs to the DnaG primase family.</text>
</comment>
<dbReference type="PANTHER" id="PTHR30313">
    <property type="entry name" value="DNA PRIMASE"/>
    <property type="match status" value="1"/>
</dbReference>
<dbReference type="GO" id="GO:0006269">
    <property type="term" value="P:DNA replication, synthesis of primer"/>
    <property type="evidence" value="ECO:0007669"/>
    <property type="project" value="UniProtKB-UniRule"/>
</dbReference>
<keyword evidence="7 12" id="KW-0863">Zinc-finger</keyword>
<keyword evidence="3 12" id="KW-0808">Transferase</keyword>
<dbReference type="GO" id="GO:1990077">
    <property type="term" value="C:primosome complex"/>
    <property type="evidence" value="ECO:0007669"/>
    <property type="project" value="UniProtKB-KW"/>
</dbReference>
<evidence type="ECO:0000256" key="8">
    <source>
        <dbReference type="ARBA" id="ARBA00022833"/>
    </source>
</evidence>
<dbReference type="GO" id="GO:0000428">
    <property type="term" value="C:DNA-directed RNA polymerase complex"/>
    <property type="evidence" value="ECO:0007669"/>
    <property type="project" value="UniProtKB-KW"/>
</dbReference>
<dbReference type="Pfam" id="PF13155">
    <property type="entry name" value="Toprim_2"/>
    <property type="match status" value="1"/>
</dbReference>
<dbReference type="FunFam" id="3.90.580.10:FF:000001">
    <property type="entry name" value="DNA primase"/>
    <property type="match status" value="1"/>
</dbReference>
<keyword evidence="9" id="KW-0460">Magnesium</keyword>
<evidence type="ECO:0000256" key="5">
    <source>
        <dbReference type="ARBA" id="ARBA00022705"/>
    </source>
</evidence>
<dbReference type="Pfam" id="PF08275">
    <property type="entry name" value="DNAG_N"/>
    <property type="match status" value="1"/>
</dbReference>
<dbReference type="Gene3D" id="3.90.580.10">
    <property type="entry name" value="Zinc finger, CHC2-type domain"/>
    <property type="match status" value="1"/>
</dbReference>
<dbReference type="InterPro" id="IPR016136">
    <property type="entry name" value="DNA_helicase_N/primase_C"/>
</dbReference>
<keyword evidence="6 12" id="KW-0479">Metal-binding</keyword>
<keyword evidence="4 12" id="KW-0548">Nucleotidyltransferase</keyword>
<dbReference type="Gene3D" id="1.10.860.10">
    <property type="entry name" value="DNAb Helicase, Chain A"/>
    <property type="match status" value="1"/>
</dbReference>
<dbReference type="NCBIfam" id="TIGR01391">
    <property type="entry name" value="dnaG"/>
    <property type="match status" value="1"/>
</dbReference>
<gene>
    <name evidence="12" type="primary">dnaG</name>
    <name evidence="16" type="ORF">COU00_00835</name>
</gene>
<evidence type="ECO:0000256" key="2">
    <source>
        <dbReference type="ARBA" id="ARBA00022515"/>
    </source>
</evidence>
<comment type="subunit">
    <text evidence="12">Monomer. Interacts with DnaB.</text>
</comment>
<dbReference type="InterPro" id="IPR030846">
    <property type="entry name" value="DnaG_bac"/>
</dbReference>